<accession>A0AAV2PNQ9</accession>
<feature type="non-terminal residue" evidence="1">
    <location>
        <position position="103"/>
    </location>
</feature>
<protein>
    <submittedName>
        <fullName evidence="1">Uncharacterized protein</fullName>
    </submittedName>
</protein>
<dbReference type="EMBL" id="CAXKWB010000520">
    <property type="protein sequence ID" value="CAL4061076.1"/>
    <property type="molecule type" value="Genomic_DNA"/>
</dbReference>
<name>A0AAV2PNQ9_MEGNR</name>
<gene>
    <name evidence="1" type="ORF">MNOR_LOCUS1826</name>
</gene>
<organism evidence="1 2">
    <name type="scientific">Meganyctiphanes norvegica</name>
    <name type="common">Northern krill</name>
    <name type="synonym">Thysanopoda norvegica</name>
    <dbReference type="NCBI Taxonomy" id="48144"/>
    <lineage>
        <taxon>Eukaryota</taxon>
        <taxon>Metazoa</taxon>
        <taxon>Ecdysozoa</taxon>
        <taxon>Arthropoda</taxon>
        <taxon>Crustacea</taxon>
        <taxon>Multicrustacea</taxon>
        <taxon>Malacostraca</taxon>
        <taxon>Eumalacostraca</taxon>
        <taxon>Eucarida</taxon>
        <taxon>Euphausiacea</taxon>
        <taxon>Euphausiidae</taxon>
        <taxon>Meganyctiphanes</taxon>
    </lineage>
</organism>
<feature type="non-terminal residue" evidence="1">
    <location>
        <position position="1"/>
    </location>
</feature>
<comment type="caution">
    <text evidence="1">The sequence shown here is derived from an EMBL/GenBank/DDBJ whole genome shotgun (WGS) entry which is preliminary data.</text>
</comment>
<keyword evidence="2" id="KW-1185">Reference proteome</keyword>
<sequence>LFTWPMWSVTRLYISNVEDEWQTWVLEIVSLLDPVHLYFPASKVTTAGLISILSNLRQMSGRVRYISVCSSRLASNMGKHVKLCFQGYTGFRIRLYDDNENIP</sequence>
<evidence type="ECO:0000313" key="2">
    <source>
        <dbReference type="Proteomes" id="UP001497623"/>
    </source>
</evidence>
<reference evidence="1 2" key="1">
    <citation type="submission" date="2024-05" db="EMBL/GenBank/DDBJ databases">
        <authorList>
            <person name="Wallberg A."/>
        </authorList>
    </citation>
    <scope>NUCLEOTIDE SEQUENCE [LARGE SCALE GENOMIC DNA]</scope>
</reference>
<evidence type="ECO:0000313" key="1">
    <source>
        <dbReference type="EMBL" id="CAL4061076.1"/>
    </source>
</evidence>
<proteinExistence type="predicted"/>
<dbReference type="Proteomes" id="UP001497623">
    <property type="component" value="Unassembled WGS sequence"/>
</dbReference>
<dbReference type="AlphaFoldDB" id="A0AAV2PNQ9"/>